<dbReference type="SUPFAM" id="SSF102405">
    <property type="entry name" value="MCP/YpsA-like"/>
    <property type="match status" value="1"/>
</dbReference>
<protein>
    <submittedName>
        <fullName evidence="3">DNA-processing protein DprA</fullName>
    </submittedName>
</protein>
<dbReference type="Proteomes" id="UP000266649">
    <property type="component" value="Unassembled WGS sequence"/>
</dbReference>
<dbReference type="EMBL" id="QXXQ01000018">
    <property type="protein sequence ID" value="RID90027.1"/>
    <property type="molecule type" value="Genomic_DNA"/>
</dbReference>
<dbReference type="PANTHER" id="PTHR43022:SF1">
    <property type="entry name" value="PROTEIN SMF"/>
    <property type="match status" value="1"/>
</dbReference>
<reference evidence="3 4" key="1">
    <citation type="submission" date="2018-09" db="EMBL/GenBank/DDBJ databases">
        <title>Gemmobacter lutimaris sp. nov., a marine bacterium isolated from tidal flat.</title>
        <authorList>
            <person name="Lee D.W."/>
            <person name="Yoo Y."/>
            <person name="Kim J.-J."/>
            <person name="Kim B.S."/>
        </authorList>
    </citation>
    <scope>NUCLEOTIDE SEQUENCE [LARGE SCALE GENOMIC DNA]</scope>
    <source>
        <strain evidence="3 4">YJ-T1-11</strain>
    </source>
</reference>
<dbReference type="Pfam" id="PF02481">
    <property type="entry name" value="DNA_processg_A"/>
    <property type="match status" value="1"/>
</dbReference>
<accession>A0A398BKG2</accession>
<organism evidence="3 4">
    <name type="scientific">Gemmobacter lutimaris</name>
    <dbReference type="NCBI Taxonomy" id="2306023"/>
    <lineage>
        <taxon>Bacteria</taxon>
        <taxon>Pseudomonadati</taxon>
        <taxon>Pseudomonadota</taxon>
        <taxon>Alphaproteobacteria</taxon>
        <taxon>Rhodobacterales</taxon>
        <taxon>Paracoccaceae</taxon>
        <taxon>Gemmobacter</taxon>
    </lineage>
</organism>
<dbReference type="InterPro" id="IPR057666">
    <property type="entry name" value="DrpA_SLOG"/>
</dbReference>
<gene>
    <name evidence="3" type="ORF">D2N39_19795</name>
</gene>
<dbReference type="AlphaFoldDB" id="A0A398BKG2"/>
<evidence type="ECO:0000259" key="2">
    <source>
        <dbReference type="Pfam" id="PF02481"/>
    </source>
</evidence>
<name>A0A398BKG2_9RHOB</name>
<evidence type="ECO:0000313" key="3">
    <source>
        <dbReference type="EMBL" id="RID90027.1"/>
    </source>
</evidence>
<proteinExistence type="inferred from homology"/>
<dbReference type="OrthoDB" id="9785707at2"/>
<dbReference type="PANTHER" id="PTHR43022">
    <property type="entry name" value="PROTEIN SMF"/>
    <property type="match status" value="1"/>
</dbReference>
<dbReference type="InterPro" id="IPR003488">
    <property type="entry name" value="DprA"/>
</dbReference>
<dbReference type="GO" id="GO:0009294">
    <property type="term" value="P:DNA-mediated transformation"/>
    <property type="evidence" value="ECO:0007669"/>
    <property type="project" value="InterPro"/>
</dbReference>
<dbReference type="Gene3D" id="3.40.50.450">
    <property type="match status" value="1"/>
</dbReference>
<feature type="domain" description="Smf/DprA SLOG" evidence="2">
    <location>
        <begin position="108"/>
        <end position="283"/>
    </location>
</feature>
<comment type="similarity">
    <text evidence="1">Belongs to the DprA/Smf family.</text>
</comment>
<comment type="caution">
    <text evidence="3">The sequence shown here is derived from an EMBL/GenBank/DDBJ whole genome shotgun (WGS) entry which is preliminary data.</text>
</comment>
<evidence type="ECO:0000256" key="1">
    <source>
        <dbReference type="ARBA" id="ARBA00006525"/>
    </source>
</evidence>
<evidence type="ECO:0000313" key="4">
    <source>
        <dbReference type="Proteomes" id="UP000266649"/>
    </source>
</evidence>
<dbReference type="RefSeq" id="WP_119136514.1">
    <property type="nucleotide sequence ID" value="NZ_QXXQ01000018.1"/>
</dbReference>
<sequence length="338" mass="37471">MALAFARKFPRGNMTVQATKNSDVEQIAFLALSSLKGVGYWTLFRLKQEGFLLHEIINSDDGDEVADTLRKRGAKVGETSNDWSSTAARALDRAFRVKEELLLDGVQLIMSGDPSFPVRLYDLEDPPQWLFVRGSVEVLSEQSIAAVGTRKPSDDGEWLSRYVGMNLKDWNVPTVSGLAAGMDQLVHQYSIRMGVKTIAVLGTGIRTEYPKGSSRLADEIVDTGGAVITEYLINDSYSGENFVRRNRLQAALSKVLIPIEWSHKSGTAHTVSYAGKLGRPIAGLRLPDWSTDRVGFPASCTRARIFSIPRDQELFFRFVVDGLRAPIASQQNQLLLFE</sequence>
<keyword evidence="4" id="KW-1185">Reference proteome</keyword>